<sequence length="429" mass="40937">MRTSAAGTRSARAAGAAAAATAIAVSLAPPAAGDTGAELRVDQWGMDAIGATDAAVETPGDGITVAVLGSGVDDGHPDLRDTVTIGRDFTGQDLAPGDDGYGGSTGAAGIIAASGHGREFTGGIIGVAPAADILSVRVEPGDGGTGAGSVDTAAALADGIRYAAAEGAQILALPESAAEGAVSDPGVQEAIDTVAHRGVLVVVPAGPGATGAAGTTADAGTGDDSGPGPVLTVGAFGEDGALTADSPGGDSVTLAAPGAAVETLDAGEGYTTADGTVPAAAFVAGAAALIRAEHPQLLPGQVADALVEGAAAPAGGGGPGYGAGLLDVPGALDAAGTAAEDVPLYDEDLAAAAEDPFLPPWALWTGAAVLALLLAAVATVLVRRSTANPYGLPSRSTAAATETAGADSGRAQAATARGRRRRGGSRRKR</sequence>
<evidence type="ECO:0000256" key="3">
    <source>
        <dbReference type="ARBA" id="ARBA00022801"/>
    </source>
</evidence>
<dbReference type="SUPFAM" id="SSF52743">
    <property type="entry name" value="Subtilisin-like"/>
    <property type="match status" value="1"/>
</dbReference>
<organism evidence="10 11">
    <name type="scientific">Nocardiopsis sediminis</name>
    <dbReference type="NCBI Taxonomy" id="1778267"/>
    <lineage>
        <taxon>Bacteria</taxon>
        <taxon>Bacillati</taxon>
        <taxon>Actinomycetota</taxon>
        <taxon>Actinomycetes</taxon>
        <taxon>Streptosporangiales</taxon>
        <taxon>Nocardiopsidaceae</taxon>
        <taxon>Nocardiopsis</taxon>
    </lineage>
</organism>
<feature type="compositionally biased region" description="Basic residues" evidence="6">
    <location>
        <begin position="417"/>
        <end position="429"/>
    </location>
</feature>
<dbReference type="PANTHER" id="PTHR43806">
    <property type="entry name" value="PEPTIDASE S8"/>
    <property type="match status" value="1"/>
</dbReference>
<dbReference type="EMBL" id="JBHSBH010000013">
    <property type="protein sequence ID" value="MFC3998493.1"/>
    <property type="molecule type" value="Genomic_DNA"/>
</dbReference>
<evidence type="ECO:0000256" key="2">
    <source>
        <dbReference type="ARBA" id="ARBA00022670"/>
    </source>
</evidence>
<feature type="region of interest" description="Disordered" evidence="6">
    <location>
        <begin position="391"/>
        <end position="429"/>
    </location>
</feature>
<dbReference type="InterPro" id="IPR000209">
    <property type="entry name" value="Peptidase_S8/S53_dom"/>
</dbReference>
<accession>A0ABV8FVG4</accession>
<evidence type="ECO:0000313" key="11">
    <source>
        <dbReference type="Proteomes" id="UP001595847"/>
    </source>
</evidence>
<evidence type="ECO:0000256" key="1">
    <source>
        <dbReference type="ARBA" id="ARBA00011073"/>
    </source>
</evidence>
<feature type="signal peptide" evidence="8">
    <location>
        <begin position="1"/>
        <end position="31"/>
    </location>
</feature>
<keyword evidence="2" id="KW-0645">Protease</keyword>
<dbReference type="InterPro" id="IPR036852">
    <property type="entry name" value="Peptidase_S8/S53_dom_sf"/>
</dbReference>
<feature type="chain" id="PRO_5046791580" evidence="8">
    <location>
        <begin position="32"/>
        <end position="429"/>
    </location>
</feature>
<keyword evidence="7" id="KW-0472">Membrane</keyword>
<keyword evidence="8" id="KW-0732">Signal</keyword>
<evidence type="ECO:0000256" key="4">
    <source>
        <dbReference type="ARBA" id="ARBA00022825"/>
    </source>
</evidence>
<dbReference type="RefSeq" id="WP_378536356.1">
    <property type="nucleotide sequence ID" value="NZ_JBHSBH010000013.1"/>
</dbReference>
<proteinExistence type="inferred from homology"/>
<name>A0ABV8FVG4_9ACTN</name>
<keyword evidence="7" id="KW-1133">Transmembrane helix</keyword>
<evidence type="ECO:0000259" key="9">
    <source>
        <dbReference type="Pfam" id="PF00082"/>
    </source>
</evidence>
<dbReference type="InterPro" id="IPR050131">
    <property type="entry name" value="Peptidase_S8_subtilisin-like"/>
</dbReference>
<feature type="domain" description="Peptidase S8/S53" evidence="9">
    <location>
        <begin position="60"/>
        <end position="310"/>
    </location>
</feature>
<dbReference type="Proteomes" id="UP001595847">
    <property type="component" value="Unassembled WGS sequence"/>
</dbReference>
<dbReference type="PROSITE" id="PS51892">
    <property type="entry name" value="SUBTILASE"/>
    <property type="match status" value="1"/>
</dbReference>
<keyword evidence="3" id="KW-0378">Hydrolase</keyword>
<dbReference type="InterPro" id="IPR015500">
    <property type="entry name" value="Peptidase_S8_subtilisin-rel"/>
</dbReference>
<evidence type="ECO:0000256" key="5">
    <source>
        <dbReference type="PROSITE-ProRule" id="PRU01240"/>
    </source>
</evidence>
<feature type="transmembrane region" description="Helical" evidence="7">
    <location>
        <begin position="361"/>
        <end position="382"/>
    </location>
</feature>
<keyword evidence="7" id="KW-0812">Transmembrane</keyword>
<reference evidence="11" key="1">
    <citation type="journal article" date="2019" name="Int. J. Syst. Evol. Microbiol.">
        <title>The Global Catalogue of Microorganisms (GCM) 10K type strain sequencing project: providing services to taxonomists for standard genome sequencing and annotation.</title>
        <authorList>
            <consortium name="The Broad Institute Genomics Platform"/>
            <consortium name="The Broad Institute Genome Sequencing Center for Infectious Disease"/>
            <person name="Wu L."/>
            <person name="Ma J."/>
        </authorList>
    </citation>
    <scope>NUCLEOTIDE SEQUENCE [LARGE SCALE GENOMIC DNA]</scope>
    <source>
        <strain evidence="11">TBRC 1826</strain>
    </source>
</reference>
<keyword evidence="4" id="KW-0720">Serine protease</keyword>
<comment type="caution">
    <text evidence="5">Lacks conserved residue(s) required for the propagation of feature annotation.</text>
</comment>
<dbReference type="Gene3D" id="3.40.50.200">
    <property type="entry name" value="Peptidase S8/S53 domain"/>
    <property type="match status" value="1"/>
</dbReference>
<evidence type="ECO:0000256" key="7">
    <source>
        <dbReference type="SAM" id="Phobius"/>
    </source>
</evidence>
<evidence type="ECO:0000313" key="10">
    <source>
        <dbReference type="EMBL" id="MFC3998493.1"/>
    </source>
</evidence>
<dbReference type="PANTHER" id="PTHR43806:SF11">
    <property type="entry name" value="CEREVISIN-RELATED"/>
    <property type="match status" value="1"/>
</dbReference>
<dbReference type="Pfam" id="PF00082">
    <property type="entry name" value="Peptidase_S8"/>
    <property type="match status" value="1"/>
</dbReference>
<evidence type="ECO:0000256" key="8">
    <source>
        <dbReference type="SAM" id="SignalP"/>
    </source>
</evidence>
<evidence type="ECO:0000256" key="6">
    <source>
        <dbReference type="SAM" id="MobiDB-lite"/>
    </source>
</evidence>
<comment type="caution">
    <text evidence="10">The sequence shown here is derived from an EMBL/GenBank/DDBJ whole genome shotgun (WGS) entry which is preliminary data.</text>
</comment>
<protein>
    <submittedName>
        <fullName evidence="10">S8 family serine peptidase</fullName>
    </submittedName>
</protein>
<comment type="similarity">
    <text evidence="1 5">Belongs to the peptidase S8 family.</text>
</comment>
<keyword evidence="11" id="KW-1185">Reference proteome</keyword>
<gene>
    <name evidence="10" type="ORF">ACFOVU_21390</name>
</gene>
<dbReference type="PRINTS" id="PR00723">
    <property type="entry name" value="SUBTILISIN"/>
</dbReference>